<dbReference type="VEuPathDB" id="FungiDB:PV10_03755"/>
<name>A0A438MU07_EXOME</name>
<feature type="transmembrane region" description="Helical" evidence="6">
    <location>
        <begin position="550"/>
        <end position="569"/>
    </location>
</feature>
<proteinExistence type="predicted"/>
<keyword evidence="3 6" id="KW-0812">Transmembrane</keyword>
<dbReference type="PROSITE" id="PS50850">
    <property type="entry name" value="MFS"/>
    <property type="match status" value="1"/>
</dbReference>
<accession>A0A438MU07</accession>
<dbReference type="PANTHER" id="PTHR23501">
    <property type="entry name" value="MAJOR FACILITATOR SUPERFAMILY"/>
    <property type="match status" value="1"/>
</dbReference>
<organism evidence="8 9">
    <name type="scientific">Exophiala mesophila</name>
    <name type="common">Black yeast-like fungus</name>
    <dbReference type="NCBI Taxonomy" id="212818"/>
    <lineage>
        <taxon>Eukaryota</taxon>
        <taxon>Fungi</taxon>
        <taxon>Dikarya</taxon>
        <taxon>Ascomycota</taxon>
        <taxon>Pezizomycotina</taxon>
        <taxon>Eurotiomycetes</taxon>
        <taxon>Chaetothyriomycetidae</taxon>
        <taxon>Chaetothyriales</taxon>
        <taxon>Herpotrichiellaceae</taxon>
        <taxon>Exophiala</taxon>
    </lineage>
</organism>
<feature type="transmembrane region" description="Helical" evidence="6">
    <location>
        <begin position="219"/>
        <end position="239"/>
    </location>
</feature>
<sequence length="607" mass="64300">MAEAKPTDSVAHTHSEDVANDHFDLEHQKNLERSNENGVHGFTADESTLPKGYFYSPYFLGSLFAIGMGLWAGVAGFAYAAPILGVINADIGPSPYLSWVAIVYTLCVAVGLTLVGRLTDLFGRRYFFIGGGALGTLGSIVCATAQSVNTLIGGMTLIGCGAATQLSFHFVTAELVPMRARFWSVAVIYLFSIPGSGFGPAISEAFINRYPGVGWRGTFYFLIAINVAALASWVCFYWPPNFETKHQNARKMDWIKNFDYVGTILYTAGLTLFLMGLSLGGGVYPWASAQTLTPLLIGVACLIGLGFWIWFATPKEPLIPKHILQNGPFVASAVVLGLGASCYYAFAIIWPQMVAVLYAQGDPIYGGYLSSVVGACFILGQILGGVFAKPIGKVKWQVVVTLSVGGALLGAMASCNADTKDRAIGFLIVSCVLIGWTESVCLTLLTISIKDQQEIGTAGGIGASIRSGTATVCQTIYVVVLTNRLATTIPAQVPPAAIEAGLPSSSVVDLLTAFTIGTPEAFAAVPGITDSIIAAASSAYQAASSDAYHTIFYTSIAFTGIGVILSFFVPNVDNLMTKDVATRLQHDKGAARDVPISEKVVEDSQRA</sequence>
<comment type="subcellular location">
    <subcellularLocation>
        <location evidence="1">Membrane</location>
        <topology evidence="1">Multi-pass membrane protein</topology>
    </subcellularLocation>
</comment>
<evidence type="ECO:0000256" key="2">
    <source>
        <dbReference type="ARBA" id="ARBA00022448"/>
    </source>
</evidence>
<feature type="transmembrane region" description="Helical" evidence="6">
    <location>
        <begin position="260"/>
        <end position="286"/>
    </location>
</feature>
<dbReference type="Gene3D" id="1.20.1250.20">
    <property type="entry name" value="MFS general substrate transporter like domains"/>
    <property type="match status" value="2"/>
</dbReference>
<feature type="transmembrane region" description="Helical" evidence="6">
    <location>
        <begin position="394"/>
        <end position="412"/>
    </location>
</feature>
<evidence type="ECO:0000256" key="4">
    <source>
        <dbReference type="ARBA" id="ARBA00022989"/>
    </source>
</evidence>
<keyword evidence="4 6" id="KW-1133">Transmembrane helix</keyword>
<dbReference type="InterPro" id="IPR010573">
    <property type="entry name" value="MFS_Str1/Tri12-like"/>
</dbReference>
<keyword evidence="2" id="KW-0813">Transport</keyword>
<comment type="caution">
    <text evidence="8">The sequence shown here is derived from an EMBL/GenBank/DDBJ whole genome shotgun (WGS) entry which is preliminary data.</text>
</comment>
<evidence type="ECO:0000313" key="9">
    <source>
        <dbReference type="Proteomes" id="UP000288859"/>
    </source>
</evidence>
<evidence type="ECO:0000256" key="3">
    <source>
        <dbReference type="ARBA" id="ARBA00022692"/>
    </source>
</evidence>
<dbReference type="EMBL" id="NAJM01000051">
    <property type="protein sequence ID" value="RVX67217.1"/>
    <property type="molecule type" value="Genomic_DNA"/>
</dbReference>
<feature type="transmembrane region" description="Helical" evidence="6">
    <location>
        <begin position="323"/>
        <end position="346"/>
    </location>
</feature>
<dbReference type="OrthoDB" id="4139357at2759"/>
<dbReference type="InterPro" id="IPR036259">
    <property type="entry name" value="MFS_trans_sf"/>
</dbReference>
<feature type="transmembrane region" description="Helical" evidence="6">
    <location>
        <begin position="183"/>
        <end position="207"/>
    </location>
</feature>
<dbReference type="InterPro" id="IPR053791">
    <property type="entry name" value="MFS_Tri12-like"/>
</dbReference>
<evidence type="ECO:0000256" key="1">
    <source>
        <dbReference type="ARBA" id="ARBA00004141"/>
    </source>
</evidence>
<dbReference type="PANTHER" id="PTHR23501:SF109">
    <property type="entry name" value="MAJOR FACILITATOR SUPERFAMILY (MFS) PROFILE DOMAIN-CONTAINING PROTEIN-RELATED"/>
    <property type="match status" value="1"/>
</dbReference>
<feature type="transmembrane region" description="Helical" evidence="6">
    <location>
        <begin position="424"/>
        <end position="445"/>
    </location>
</feature>
<feature type="transmembrane region" description="Helical" evidence="6">
    <location>
        <begin position="366"/>
        <end position="387"/>
    </location>
</feature>
<dbReference type="SUPFAM" id="SSF103473">
    <property type="entry name" value="MFS general substrate transporter"/>
    <property type="match status" value="1"/>
</dbReference>
<protein>
    <recommendedName>
        <fullName evidence="7">Major facilitator superfamily (MFS) profile domain-containing protein</fullName>
    </recommendedName>
</protein>
<evidence type="ECO:0000256" key="6">
    <source>
        <dbReference type="SAM" id="Phobius"/>
    </source>
</evidence>
<feature type="transmembrane region" description="Helical" evidence="6">
    <location>
        <begin position="58"/>
        <end position="84"/>
    </location>
</feature>
<feature type="transmembrane region" description="Helical" evidence="6">
    <location>
        <begin position="127"/>
        <end position="146"/>
    </location>
</feature>
<evidence type="ECO:0000313" key="8">
    <source>
        <dbReference type="EMBL" id="RVX67217.1"/>
    </source>
</evidence>
<dbReference type="Proteomes" id="UP000288859">
    <property type="component" value="Unassembled WGS sequence"/>
</dbReference>
<keyword evidence="5 6" id="KW-0472">Membrane</keyword>
<feature type="domain" description="Major facilitator superfamily (MFS) profile" evidence="7">
    <location>
        <begin position="62"/>
        <end position="574"/>
    </location>
</feature>
<dbReference type="GO" id="GO:0005886">
    <property type="term" value="C:plasma membrane"/>
    <property type="evidence" value="ECO:0007669"/>
    <property type="project" value="TreeGrafter"/>
</dbReference>
<dbReference type="GO" id="GO:0022857">
    <property type="term" value="F:transmembrane transporter activity"/>
    <property type="evidence" value="ECO:0007669"/>
    <property type="project" value="InterPro"/>
</dbReference>
<dbReference type="Pfam" id="PF06609">
    <property type="entry name" value="TRI12"/>
    <property type="match status" value="1"/>
</dbReference>
<evidence type="ECO:0000259" key="7">
    <source>
        <dbReference type="PROSITE" id="PS50850"/>
    </source>
</evidence>
<reference evidence="8 9" key="1">
    <citation type="submission" date="2017-03" db="EMBL/GenBank/DDBJ databases">
        <title>Genomes of endolithic fungi from Antarctica.</title>
        <authorList>
            <person name="Coleine C."/>
            <person name="Masonjones S."/>
            <person name="Stajich J.E."/>
        </authorList>
    </citation>
    <scope>NUCLEOTIDE SEQUENCE [LARGE SCALE GENOMIC DNA]</scope>
    <source>
        <strain evidence="8 9">CCFEE 6314</strain>
    </source>
</reference>
<feature type="transmembrane region" description="Helical" evidence="6">
    <location>
        <begin position="292"/>
        <end position="311"/>
    </location>
</feature>
<dbReference type="CDD" id="cd06179">
    <property type="entry name" value="MFS_TRI12_like"/>
    <property type="match status" value="1"/>
</dbReference>
<dbReference type="AlphaFoldDB" id="A0A438MU07"/>
<gene>
    <name evidence="8" type="ORF">B0A52_08651</name>
</gene>
<evidence type="ECO:0000256" key="5">
    <source>
        <dbReference type="ARBA" id="ARBA00023136"/>
    </source>
</evidence>
<dbReference type="InterPro" id="IPR020846">
    <property type="entry name" value="MFS_dom"/>
</dbReference>
<feature type="transmembrane region" description="Helical" evidence="6">
    <location>
        <begin position="152"/>
        <end position="171"/>
    </location>
</feature>
<feature type="transmembrane region" description="Helical" evidence="6">
    <location>
        <begin position="96"/>
        <end position="115"/>
    </location>
</feature>